<protein>
    <recommendedName>
        <fullName evidence="3">Lipoprotein</fullName>
    </recommendedName>
</protein>
<evidence type="ECO:0008006" key="3">
    <source>
        <dbReference type="Google" id="ProtNLM"/>
    </source>
</evidence>
<comment type="caution">
    <text evidence="1">The sequence shown here is derived from an EMBL/GenBank/DDBJ whole genome shotgun (WGS) entry which is preliminary data.</text>
</comment>
<evidence type="ECO:0000313" key="1">
    <source>
        <dbReference type="EMBL" id="MFC7365550.1"/>
    </source>
</evidence>
<dbReference type="RefSeq" id="WP_157293328.1">
    <property type="nucleotide sequence ID" value="NZ_JBHTCT010000031.1"/>
</dbReference>
<sequence length="205" mass="22282">MNKKWIAVIAFSALLLGACGTEPADIRDVSAEAESYKKAAEIKAPDAYSEDFLLDTSIFMSEIAEHAGVLNSNVAAAIEDGSVSDEKAVRKTIDAYTDFASDFELQGDSETENVISDLAGEIEDNMSTYIDYIEDYLKEPKELHNTTLESAQSRVMRLAGDMSSALADNGAQPALADLKEQFDALHYNPDFSGFKGNFVAAEKNN</sequence>
<gene>
    <name evidence="1" type="ORF">ACFQQH_10535</name>
</gene>
<name>A0ABW2NIH4_9BACL</name>
<accession>A0ABW2NIH4</accession>
<dbReference type="Proteomes" id="UP001596483">
    <property type="component" value="Unassembled WGS sequence"/>
</dbReference>
<dbReference type="EMBL" id="JBHTCT010000031">
    <property type="protein sequence ID" value="MFC7365550.1"/>
    <property type="molecule type" value="Genomic_DNA"/>
</dbReference>
<reference evidence="2" key="1">
    <citation type="journal article" date="2019" name="Int. J. Syst. Evol. Microbiol.">
        <title>The Global Catalogue of Microorganisms (GCM) 10K type strain sequencing project: providing services to taxonomists for standard genome sequencing and annotation.</title>
        <authorList>
            <consortium name="The Broad Institute Genomics Platform"/>
            <consortium name="The Broad Institute Genome Sequencing Center for Infectious Disease"/>
            <person name="Wu L."/>
            <person name="Ma J."/>
        </authorList>
    </citation>
    <scope>NUCLEOTIDE SEQUENCE [LARGE SCALE GENOMIC DNA]</scope>
    <source>
        <strain evidence="2">JCM 4738</strain>
    </source>
</reference>
<dbReference type="PROSITE" id="PS51257">
    <property type="entry name" value="PROKAR_LIPOPROTEIN"/>
    <property type="match status" value="1"/>
</dbReference>
<evidence type="ECO:0000313" key="2">
    <source>
        <dbReference type="Proteomes" id="UP001596483"/>
    </source>
</evidence>
<proteinExistence type="predicted"/>
<keyword evidence="2" id="KW-1185">Reference proteome</keyword>
<organism evidence="1 2">
    <name type="scientific">Bhargavaea changchunensis</name>
    <dbReference type="NCBI Taxonomy" id="2134037"/>
    <lineage>
        <taxon>Bacteria</taxon>
        <taxon>Bacillati</taxon>
        <taxon>Bacillota</taxon>
        <taxon>Bacilli</taxon>
        <taxon>Bacillales</taxon>
        <taxon>Caryophanaceae</taxon>
        <taxon>Bhargavaea</taxon>
    </lineage>
</organism>